<dbReference type="SMART" id="SM00119">
    <property type="entry name" value="HECTc"/>
    <property type="match status" value="1"/>
</dbReference>
<dbReference type="GO" id="GO:0000209">
    <property type="term" value="P:protein polyubiquitination"/>
    <property type="evidence" value="ECO:0007669"/>
    <property type="project" value="InterPro"/>
</dbReference>
<reference evidence="8 9" key="1">
    <citation type="journal article" date="2018" name="New Phytol.">
        <title>Phylogenomics of Endogonaceae and evolution of mycorrhizas within Mucoromycota.</title>
        <authorList>
            <person name="Chang Y."/>
            <person name="Desiro A."/>
            <person name="Na H."/>
            <person name="Sandor L."/>
            <person name="Lipzen A."/>
            <person name="Clum A."/>
            <person name="Barry K."/>
            <person name="Grigoriev I.V."/>
            <person name="Martin F.M."/>
            <person name="Stajich J.E."/>
            <person name="Smith M.E."/>
            <person name="Bonito G."/>
            <person name="Spatafora J.W."/>
        </authorList>
    </citation>
    <scope>NUCLEOTIDE SEQUENCE [LARGE SCALE GENOMIC DNA]</scope>
    <source>
        <strain evidence="8 9">GMNB39</strain>
    </source>
</reference>
<dbReference type="InterPro" id="IPR035983">
    <property type="entry name" value="Hect_E3_ubiquitin_ligase"/>
</dbReference>
<dbReference type="PANTHER" id="PTHR45700">
    <property type="entry name" value="UBIQUITIN-PROTEIN LIGASE E3C"/>
    <property type="match status" value="1"/>
</dbReference>
<feature type="compositionally biased region" description="Low complexity" evidence="6">
    <location>
        <begin position="72"/>
        <end position="97"/>
    </location>
</feature>
<evidence type="ECO:0000256" key="3">
    <source>
        <dbReference type="ARBA" id="ARBA00022679"/>
    </source>
</evidence>
<dbReference type="EC" id="2.3.2.26" evidence="2"/>
<feature type="compositionally biased region" description="Low complexity" evidence="6">
    <location>
        <begin position="42"/>
        <end position="59"/>
    </location>
</feature>
<dbReference type="EMBL" id="RBNI01014465">
    <property type="protein sequence ID" value="RUP21056.1"/>
    <property type="molecule type" value="Genomic_DNA"/>
</dbReference>
<proteinExistence type="predicted"/>
<evidence type="ECO:0000256" key="4">
    <source>
        <dbReference type="ARBA" id="ARBA00022786"/>
    </source>
</evidence>
<sequence>MDTYSSNTQTSSSSQSHLSIASQTPAPLVRSNPPYDPTSLQPPRLKSSASSSSRSPHSLRSSDHPYGPNLTSASSSSASLSSQQPQPYTTQQPYSSSAMAQSFERLTVGTTPIPSQSRSKTVQDGFAIANNFYPGNVKRAGELAFPGAIKNGASSSSAEEEWALITSGEGAAQARSGSPAMEETTVPTMTYGKCMCCNSQLRFPLSVSRFRCTVCDTINDLRPQRFNGETPQPLTLQRIKLVVAQCKQASGPSVPFATQNAKGKRDAQDGAKPPPPGWEPLVKMVEEVFQNWESLNASFTNGQEVTLDDTGVALDQVREAYRILLDSPVNVIHAMMLSTDKILRRPGRLLCRKEDIKFLMIILENPLLSQHAYQQESHHHHNIMKHVFGLLSCLSNELHHYLVNWFARLNLNVFRKRVELVNSFTTHYLAKAQRAGRSFPAAYESDWRVISAARVMALMFAANNQSPKIPISEFYNTMVDYVDLVADYDSWQQRSGKFAFCQYPFLISMGSKMSVMELDARRQMETKVKEAILTILYQKRVTVPYLVLRVRRDNLIVDSLTQLAQHETDLKKSLKIEFSGEEGIDAGGLRKEWFQLLVRELFGPQYGMFTWDEDTNLCWFNPASFEASDQYYLVGVVIGLAIYNSTILDIHLPLPCYKKLLNIPVGLDDLKVFRPALARGLEQLLTFEGDVETTFCRDFVGEYEAFGEIVQVPLVPGGEKKPVTNENRVEYVQRYVKFILNDSIAKQFEPFMRGFYNVCGGNALSLFRPEEIELLVRGSDEPLEVEQLRAVTEYYGFNPDDETIRYIIHRSWVISAG</sequence>
<keyword evidence="4 5" id="KW-0833">Ubl conjugation pathway</keyword>
<evidence type="ECO:0000256" key="2">
    <source>
        <dbReference type="ARBA" id="ARBA00012485"/>
    </source>
</evidence>
<dbReference type="InterPro" id="IPR000569">
    <property type="entry name" value="HECT_dom"/>
</dbReference>
<evidence type="ECO:0000313" key="8">
    <source>
        <dbReference type="EMBL" id="RUP21056.1"/>
    </source>
</evidence>
<dbReference type="InterPro" id="IPR044611">
    <property type="entry name" value="E3A/B/C-like"/>
</dbReference>
<accession>A0A433BAE2</accession>
<evidence type="ECO:0000259" key="7">
    <source>
        <dbReference type="PROSITE" id="PS50237"/>
    </source>
</evidence>
<evidence type="ECO:0000256" key="5">
    <source>
        <dbReference type="PROSITE-ProRule" id="PRU00104"/>
    </source>
</evidence>
<dbReference type="OrthoDB" id="8068875at2759"/>
<dbReference type="FunFam" id="3.30.2160.10:FF:000004">
    <property type="entry name" value="probable E3 ubiquitin-protein ligase HERC4 isoform X1"/>
    <property type="match status" value="1"/>
</dbReference>
<comment type="caution">
    <text evidence="5">Lacks conserved residue(s) required for the propagation of feature annotation.</text>
</comment>
<dbReference type="Gene3D" id="3.30.2160.10">
    <property type="entry name" value="Hect, E3 ligase catalytic domain"/>
    <property type="match status" value="1"/>
</dbReference>
<gene>
    <name evidence="8" type="ORF">BC936DRAFT_139219</name>
</gene>
<feature type="region of interest" description="Disordered" evidence="6">
    <location>
        <begin position="254"/>
        <end position="277"/>
    </location>
</feature>
<evidence type="ECO:0000256" key="6">
    <source>
        <dbReference type="SAM" id="MobiDB-lite"/>
    </source>
</evidence>
<feature type="domain" description="HECT" evidence="7">
    <location>
        <begin position="566"/>
        <end position="807"/>
    </location>
</feature>
<name>A0A433BAE2_9FUNG</name>
<dbReference type="AlphaFoldDB" id="A0A433BAE2"/>
<feature type="compositionally biased region" description="Low complexity" evidence="6">
    <location>
        <begin position="1"/>
        <end position="24"/>
    </location>
</feature>
<dbReference type="Gene3D" id="3.90.1750.10">
    <property type="entry name" value="Hect, E3 ligase catalytic domains"/>
    <property type="match status" value="1"/>
</dbReference>
<comment type="caution">
    <text evidence="8">The sequence shown here is derived from an EMBL/GenBank/DDBJ whole genome shotgun (WGS) entry which is preliminary data.</text>
</comment>
<comment type="catalytic activity">
    <reaction evidence="1">
        <text>S-ubiquitinyl-[E2 ubiquitin-conjugating enzyme]-L-cysteine + [acceptor protein]-L-lysine = [E2 ubiquitin-conjugating enzyme]-L-cysteine + N(6)-ubiquitinyl-[acceptor protein]-L-lysine.</text>
        <dbReference type="EC" id="2.3.2.26"/>
    </reaction>
</comment>
<protein>
    <recommendedName>
        <fullName evidence="2">HECT-type E3 ubiquitin transferase</fullName>
        <ecNumber evidence="2">2.3.2.26</ecNumber>
    </recommendedName>
</protein>
<dbReference type="Pfam" id="PF00632">
    <property type="entry name" value="HECT"/>
    <property type="match status" value="1"/>
</dbReference>
<dbReference type="Proteomes" id="UP000268093">
    <property type="component" value="Unassembled WGS sequence"/>
</dbReference>
<keyword evidence="3" id="KW-0808">Transferase</keyword>
<organism evidence="8 9">
    <name type="scientific">Jimgerdemannia flammicorona</name>
    <dbReference type="NCBI Taxonomy" id="994334"/>
    <lineage>
        <taxon>Eukaryota</taxon>
        <taxon>Fungi</taxon>
        <taxon>Fungi incertae sedis</taxon>
        <taxon>Mucoromycota</taxon>
        <taxon>Mucoromycotina</taxon>
        <taxon>Endogonomycetes</taxon>
        <taxon>Endogonales</taxon>
        <taxon>Endogonaceae</taxon>
        <taxon>Jimgerdemannia</taxon>
    </lineage>
</organism>
<evidence type="ECO:0000313" key="9">
    <source>
        <dbReference type="Proteomes" id="UP000268093"/>
    </source>
</evidence>
<feature type="region of interest" description="Disordered" evidence="6">
    <location>
        <begin position="1"/>
        <end position="98"/>
    </location>
</feature>
<dbReference type="PROSITE" id="PS50237">
    <property type="entry name" value="HECT"/>
    <property type="match status" value="1"/>
</dbReference>
<dbReference type="GO" id="GO:0061630">
    <property type="term" value="F:ubiquitin protein ligase activity"/>
    <property type="evidence" value="ECO:0007669"/>
    <property type="project" value="UniProtKB-EC"/>
</dbReference>
<dbReference type="PANTHER" id="PTHR45700:SF9">
    <property type="entry name" value="HECT-TYPE E3 UBIQUITIN TRANSFERASE"/>
    <property type="match status" value="1"/>
</dbReference>
<dbReference type="SUPFAM" id="SSF56204">
    <property type="entry name" value="Hect, E3 ligase catalytic domain"/>
    <property type="match status" value="1"/>
</dbReference>
<keyword evidence="9" id="KW-1185">Reference proteome</keyword>
<evidence type="ECO:0000256" key="1">
    <source>
        <dbReference type="ARBA" id="ARBA00000885"/>
    </source>
</evidence>